<proteinExistence type="predicted"/>
<organism evidence="3 4">
    <name type="scientific">Biomphalaria pfeifferi</name>
    <name type="common">Bloodfluke planorb</name>
    <name type="synonym">Freshwater snail</name>
    <dbReference type="NCBI Taxonomy" id="112525"/>
    <lineage>
        <taxon>Eukaryota</taxon>
        <taxon>Metazoa</taxon>
        <taxon>Spiralia</taxon>
        <taxon>Lophotrochozoa</taxon>
        <taxon>Mollusca</taxon>
        <taxon>Gastropoda</taxon>
        <taxon>Heterobranchia</taxon>
        <taxon>Euthyneura</taxon>
        <taxon>Panpulmonata</taxon>
        <taxon>Hygrophila</taxon>
        <taxon>Lymnaeoidea</taxon>
        <taxon>Planorbidae</taxon>
        <taxon>Biomphalaria</taxon>
    </lineage>
</organism>
<sequence length="86" mass="9811">MTIHKELQGIRQQHIKKNHSAVTNVKVTAQSHPTSHVNSLIENLSHLTTTQQPNNKIFKCLNILNETLKSELDSLTEEYLKTSNLH</sequence>
<dbReference type="AlphaFoldDB" id="A0AAD8C8D6"/>
<reference evidence="3" key="2">
    <citation type="submission" date="2023-04" db="EMBL/GenBank/DDBJ databases">
        <authorList>
            <person name="Bu L."/>
            <person name="Lu L."/>
            <person name="Laidemitt M.R."/>
            <person name="Zhang S.M."/>
            <person name="Mutuku M."/>
            <person name="Mkoji G."/>
            <person name="Steinauer M."/>
            <person name="Loker E.S."/>
        </authorList>
    </citation>
    <scope>NUCLEOTIDE SEQUENCE</scope>
    <source>
        <strain evidence="3">KasaAsao</strain>
        <tissue evidence="3">Whole Snail</tissue>
    </source>
</reference>
<gene>
    <name evidence="3" type="ORF">Bpfe_003373</name>
</gene>
<evidence type="ECO:0000256" key="1">
    <source>
        <dbReference type="SAM" id="Coils"/>
    </source>
</evidence>
<keyword evidence="1" id="KW-0175">Coiled coil</keyword>
<evidence type="ECO:0000256" key="2">
    <source>
        <dbReference type="SAM" id="MobiDB-lite"/>
    </source>
</evidence>
<keyword evidence="4" id="KW-1185">Reference proteome</keyword>
<dbReference type="Proteomes" id="UP001233172">
    <property type="component" value="Unassembled WGS sequence"/>
</dbReference>
<dbReference type="EMBL" id="JASAOG010000008">
    <property type="protein sequence ID" value="KAK0067275.1"/>
    <property type="molecule type" value="Genomic_DNA"/>
</dbReference>
<accession>A0AAD8C8D6</accession>
<comment type="caution">
    <text evidence="3">The sequence shown here is derived from an EMBL/GenBank/DDBJ whole genome shotgun (WGS) entry which is preliminary data.</text>
</comment>
<feature type="non-terminal residue" evidence="3">
    <location>
        <position position="1"/>
    </location>
</feature>
<protein>
    <submittedName>
        <fullName evidence="3">Uncharacterized protein</fullName>
    </submittedName>
</protein>
<name>A0AAD8C8D6_BIOPF</name>
<feature type="coiled-coil region" evidence="1">
    <location>
        <begin position="58"/>
        <end position="85"/>
    </location>
</feature>
<feature type="region of interest" description="Disordered" evidence="2">
    <location>
        <begin position="1"/>
        <end position="20"/>
    </location>
</feature>
<reference evidence="3" key="1">
    <citation type="journal article" date="2023" name="PLoS Negl. Trop. Dis.">
        <title>A genome sequence for Biomphalaria pfeifferi, the major vector snail for the human-infecting parasite Schistosoma mansoni.</title>
        <authorList>
            <person name="Bu L."/>
            <person name="Lu L."/>
            <person name="Laidemitt M.R."/>
            <person name="Zhang S.M."/>
            <person name="Mutuku M."/>
            <person name="Mkoji G."/>
            <person name="Steinauer M."/>
            <person name="Loker E.S."/>
        </authorList>
    </citation>
    <scope>NUCLEOTIDE SEQUENCE</scope>
    <source>
        <strain evidence="3">KasaAsao</strain>
    </source>
</reference>
<evidence type="ECO:0000313" key="3">
    <source>
        <dbReference type="EMBL" id="KAK0067275.1"/>
    </source>
</evidence>
<evidence type="ECO:0000313" key="4">
    <source>
        <dbReference type="Proteomes" id="UP001233172"/>
    </source>
</evidence>